<evidence type="ECO:0000256" key="4">
    <source>
        <dbReference type="ARBA" id="ARBA00022692"/>
    </source>
</evidence>
<evidence type="ECO:0000256" key="7">
    <source>
        <dbReference type="SAM" id="Phobius"/>
    </source>
</evidence>
<comment type="similarity">
    <text evidence="2">Belongs to the UPF0410 family.</text>
</comment>
<dbReference type="EMBL" id="FOIE01000003">
    <property type="protein sequence ID" value="SET26846.1"/>
    <property type="molecule type" value="Genomic_DNA"/>
</dbReference>
<evidence type="ECO:0000256" key="3">
    <source>
        <dbReference type="ARBA" id="ARBA00022475"/>
    </source>
</evidence>
<dbReference type="RefSeq" id="WP_091442792.1">
    <property type="nucleotide sequence ID" value="NZ_FOIE01000003.1"/>
</dbReference>
<evidence type="ECO:0000256" key="5">
    <source>
        <dbReference type="ARBA" id="ARBA00022989"/>
    </source>
</evidence>
<dbReference type="OrthoDB" id="5197368at2"/>
<keyword evidence="6 7" id="KW-0472">Membrane</keyword>
<evidence type="ECO:0000256" key="1">
    <source>
        <dbReference type="ARBA" id="ARBA00004651"/>
    </source>
</evidence>
<evidence type="ECO:0000313" key="9">
    <source>
        <dbReference type="Proteomes" id="UP000198507"/>
    </source>
</evidence>
<sequence length="90" mass="9146">MIWNLIVLLVIGLVAGLIARAVIPGKQDLSILATIVLGVIGSFVGNLLGGLISGRGFELGTAGWIGSIIGAIVVLGVYVAVTGRRGTRAH</sequence>
<reference evidence="9" key="1">
    <citation type="submission" date="2016-10" db="EMBL/GenBank/DDBJ databases">
        <authorList>
            <person name="Varghese N."/>
            <person name="Submissions S."/>
        </authorList>
    </citation>
    <scope>NUCLEOTIDE SEQUENCE [LARGE SCALE GENOMIC DNA]</scope>
    <source>
        <strain evidence="9">DSM 44209</strain>
    </source>
</reference>
<comment type="subcellular location">
    <subcellularLocation>
        <location evidence="1">Cell membrane</location>
        <topology evidence="1">Multi-pass membrane protein</topology>
    </subcellularLocation>
</comment>
<protein>
    <submittedName>
        <fullName evidence="8">Uncharacterized membrane protein YeaQ/YmgE, transglycosylase-associated protein family</fullName>
    </submittedName>
</protein>
<feature type="transmembrane region" description="Helical" evidence="7">
    <location>
        <begin position="31"/>
        <end position="52"/>
    </location>
</feature>
<dbReference type="GO" id="GO:0005886">
    <property type="term" value="C:plasma membrane"/>
    <property type="evidence" value="ECO:0007669"/>
    <property type="project" value="UniProtKB-SubCell"/>
</dbReference>
<proteinExistence type="inferred from homology"/>
<name>A0A1I0D5U1_9ACTN</name>
<keyword evidence="4 7" id="KW-0812">Transmembrane</keyword>
<keyword evidence="5 7" id="KW-1133">Transmembrane helix</keyword>
<dbReference type="Pfam" id="PF04226">
    <property type="entry name" value="Transgly_assoc"/>
    <property type="match status" value="1"/>
</dbReference>
<keyword evidence="9" id="KW-1185">Reference proteome</keyword>
<dbReference type="InterPro" id="IPR007341">
    <property type="entry name" value="Transgly_assoc"/>
</dbReference>
<evidence type="ECO:0000313" key="8">
    <source>
        <dbReference type="EMBL" id="SET26846.1"/>
    </source>
</evidence>
<evidence type="ECO:0000256" key="2">
    <source>
        <dbReference type="ARBA" id="ARBA00011006"/>
    </source>
</evidence>
<gene>
    <name evidence="8" type="ORF">SAMN04488546_1915</name>
</gene>
<dbReference type="AlphaFoldDB" id="A0A1I0D5U1"/>
<dbReference type="PANTHER" id="PTHR33884:SF3">
    <property type="entry name" value="UPF0410 PROTEIN YMGE"/>
    <property type="match status" value="1"/>
</dbReference>
<feature type="transmembrane region" description="Helical" evidence="7">
    <location>
        <begin position="59"/>
        <end position="81"/>
    </location>
</feature>
<keyword evidence="3" id="KW-1003">Cell membrane</keyword>
<evidence type="ECO:0000256" key="6">
    <source>
        <dbReference type="ARBA" id="ARBA00023136"/>
    </source>
</evidence>
<dbReference type="Proteomes" id="UP000198507">
    <property type="component" value="Unassembled WGS sequence"/>
</dbReference>
<accession>A0A1I0D5U1</accession>
<organism evidence="8 9">
    <name type="scientific">Geodermatophilus poikilotrophus</name>
    <dbReference type="NCBI Taxonomy" id="1333667"/>
    <lineage>
        <taxon>Bacteria</taxon>
        <taxon>Bacillati</taxon>
        <taxon>Actinomycetota</taxon>
        <taxon>Actinomycetes</taxon>
        <taxon>Geodermatophilales</taxon>
        <taxon>Geodermatophilaceae</taxon>
        <taxon>Geodermatophilus</taxon>
    </lineage>
</organism>
<dbReference type="PANTHER" id="PTHR33884">
    <property type="entry name" value="UPF0410 PROTEIN YMGE"/>
    <property type="match status" value="1"/>
</dbReference>